<proteinExistence type="predicted"/>
<reference evidence="3" key="1">
    <citation type="journal article" date="2019" name="Int. J. Syst. Evol. Microbiol.">
        <title>The Global Catalogue of Microorganisms (GCM) 10K type strain sequencing project: providing services to taxonomists for standard genome sequencing and annotation.</title>
        <authorList>
            <consortium name="The Broad Institute Genomics Platform"/>
            <consortium name="The Broad Institute Genome Sequencing Center for Infectious Disease"/>
            <person name="Wu L."/>
            <person name="Ma J."/>
        </authorList>
    </citation>
    <scope>NUCLEOTIDE SEQUENCE [LARGE SCALE GENOMIC DNA]</scope>
    <source>
        <strain evidence="3">JCM 15089</strain>
    </source>
</reference>
<organism evidence="2 3">
    <name type="scientific">Rhizomicrobium electricum</name>
    <dbReference type="NCBI Taxonomy" id="480070"/>
    <lineage>
        <taxon>Bacteria</taxon>
        <taxon>Pseudomonadati</taxon>
        <taxon>Pseudomonadota</taxon>
        <taxon>Alphaproteobacteria</taxon>
        <taxon>Micropepsales</taxon>
        <taxon>Micropepsaceae</taxon>
        <taxon>Rhizomicrobium</taxon>
    </lineage>
</organism>
<evidence type="ECO:0008006" key="4">
    <source>
        <dbReference type="Google" id="ProtNLM"/>
    </source>
</evidence>
<feature type="signal peptide" evidence="1">
    <location>
        <begin position="1"/>
        <end position="24"/>
    </location>
</feature>
<comment type="caution">
    <text evidence="2">The sequence shown here is derived from an EMBL/GenBank/DDBJ whole genome shotgun (WGS) entry which is preliminary data.</text>
</comment>
<protein>
    <recommendedName>
        <fullName evidence="4">Lipoprotein</fullName>
    </recommendedName>
</protein>
<feature type="chain" id="PRO_5045908620" description="Lipoprotein" evidence="1">
    <location>
        <begin position="25"/>
        <end position="179"/>
    </location>
</feature>
<dbReference type="NCBIfam" id="NF047637">
    <property type="entry name" value="lipo_CC0125"/>
    <property type="match status" value="1"/>
</dbReference>
<keyword evidence="3" id="KW-1185">Reference proteome</keyword>
<name>A0ABP3Q4R9_9PROT</name>
<sequence>MAKFAKVSVALGAILLLAACQTPATYQPRTPGSNTGYTDEQLAHNRWRVTFTGNSATRRETVESYLLLRAAEVSLKSGYRWFVFDTRDTEAQTTYQSDFVGWPGWRGRGWYWHSWPYGPGWGAGGGMETSRPITSYEAYAEIVLLTDDQAKNEPRAMNAQDVLDHIGPMAHPPSIPAHQ</sequence>
<dbReference type="Proteomes" id="UP001499951">
    <property type="component" value="Unassembled WGS sequence"/>
</dbReference>
<accession>A0ABP3Q4R9</accession>
<gene>
    <name evidence="2" type="ORF">GCM10008942_33230</name>
</gene>
<evidence type="ECO:0000313" key="2">
    <source>
        <dbReference type="EMBL" id="GAA0581707.1"/>
    </source>
</evidence>
<dbReference type="EMBL" id="BAAADD010000009">
    <property type="protein sequence ID" value="GAA0581707.1"/>
    <property type="molecule type" value="Genomic_DNA"/>
</dbReference>
<keyword evidence="1" id="KW-0732">Signal</keyword>
<evidence type="ECO:0000256" key="1">
    <source>
        <dbReference type="SAM" id="SignalP"/>
    </source>
</evidence>
<dbReference type="PROSITE" id="PS51257">
    <property type="entry name" value="PROKAR_LIPOPROTEIN"/>
    <property type="match status" value="1"/>
</dbReference>
<dbReference type="RefSeq" id="WP_166935132.1">
    <property type="nucleotide sequence ID" value="NZ_BAAADD010000009.1"/>
</dbReference>
<evidence type="ECO:0000313" key="3">
    <source>
        <dbReference type="Proteomes" id="UP001499951"/>
    </source>
</evidence>